<organism evidence="1 2">
    <name type="scientific">Caerostris extrusa</name>
    <name type="common">Bark spider</name>
    <name type="synonym">Caerostris bankana</name>
    <dbReference type="NCBI Taxonomy" id="172846"/>
    <lineage>
        <taxon>Eukaryota</taxon>
        <taxon>Metazoa</taxon>
        <taxon>Ecdysozoa</taxon>
        <taxon>Arthropoda</taxon>
        <taxon>Chelicerata</taxon>
        <taxon>Arachnida</taxon>
        <taxon>Araneae</taxon>
        <taxon>Araneomorphae</taxon>
        <taxon>Entelegynae</taxon>
        <taxon>Araneoidea</taxon>
        <taxon>Araneidae</taxon>
        <taxon>Caerostris</taxon>
    </lineage>
</organism>
<dbReference type="AlphaFoldDB" id="A0AAV4XF62"/>
<proteinExistence type="predicted"/>
<evidence type="ECO:0000313" key="1">
    <source>
        <dbReference type="EMBL" id="GIY93847.1"/>
    </source>
</evidence>
<evidence type="ECO:0000313" key="2">
    <source>
        <dbReference type="Proteomes" id="UP001054945"/>
    </source>
</evidence>
<protein>
    <submittedName>
        <fullName evidence="1">Uncharacterized protein</fullName>
    </submittedName>
</protein>
<dbReference type="Proteomes" id="UP001054945">
    <property type="component" value="Unassembled WGS sequence"/>
</dbReference>
<comment type="caution">
    <text evidence="1">The sequence shown here is derived from an EMBL/GenBank/DDBJ whole genome shotgun (WGS) entry which is preliminary data.</text>
</comment>
<name>A0AAV4XF62_CAEEX</name>
<sequence length="82" mass="9007">MFNTQVCIVRACACHDVDTNMEMPAVDAVMGKHQFSVRIICGQSLMALTLQPWIHGFGGIQNLFRVIVLGCEINLRVSGDGK</sequence>
<gene>
    <name evidence="1" type="ORF">CEXT_22971</name>
</gene>
<reference evidence="1 2" key="1">
    <citation type="submission" date="2021-06" db="EMBL/GenBank/DDBJ databases">
        <title>Caerostris extrusa draft genome.</title>
        <authorList>
            <person name="Kono N."/>
            <person name="Arakawa K."/>
        </authorList>
    </citation>
    <scope>NUCLEOTIDE SEQUENCE [LARGE SCALE GENOMIC DNA]</scope>
</reference>
<accession>A0AAV4XF62</accession>
<keyword evidence="2" id="KW-1185">Reference proteome</keyword>
<dbReference type="EMBL" id="BPLR01017713">
    <property type="protein sequence ID" value="GIY93847.1"/>
    <property type="molecule type" value="Genomic_DNA"/>
</dbReference>